<sequence length="76" mass="8907">MMNIYELIRYMKDNVHEFWLEGNGNLNFRQSPLGTIKILKIEPKHYDLICNDCGIVIGHGFITEKIFCKECSDSRI</sequence>
<name>X0YVI4_9ZZZZ</name>
<reference evidence="1" key="1">
    <citation type="journal article" date="2014" name="Front. Microbiol.">
        <title>High frequency of phylogenetically diverse reductive dehalogenase-homologous genes in deep subseafloor sedimentary metagenomes.</title>
        <authorList>
            <person name="Kawai M."/>
            <person name="Futagami T."/>
            <person name="Toyoda A."/>
            <person name="Takaki Y."/>
            <person name="Nishi S."/>
            <person name="Hori S."/>
            <person name="Arai W."/>
            <person name="Tsubouchi T."/>
            <person name="Morono Y."/>
            <person name="Uchiyama I."/>
            <person name="Ito T."/>
            <person name="Fujiyama A."/>
            <person name="Inagaki F."/>
            <person name="Takami H."/>
        </authorList>
    </citation>
    <scope>NUCLEOTIDE SEQUENCE</scope>
    <source>
        <strain evidence="1">Expedition CK06-06</strain>
    </source>
</reference>
<evidence type="ECO:0000313" key="1">
    <source>
        <dbReference type="EMBL" id="GAG50652.1"/>
    </source>
</evidence>
<gene>
    <name evidence="1" type="ORF">S01H1_77387</name>
</gene>
<comment type="caution">
    <text evidence="1">The sequence shown here is derived from an EMBL/GenBank/DDBJ whole genome shotgun (WGS) entry which is preliminary data.</text>
</comment>
<accession>X0YVI4</accession>
<proteinExistence type="predicted"/>
<dbReference type="EMBL" id="BARS01052001">
    <property type="protein sequence ID" value="GAG50652.1"/>
    <property type="molecule type" value="Genomic_DNA"/>
</dbReference>
<organism evidence="1">
    <name type="scientific">marine sediment metagenome</name>
    <dbReference type="NCBI Taxonomy" id="412755"/>
    <lineage>
        <taxon>unclassified sequences</taxon>
        <taxon>metagenomes</taxon>
        <taxon>ecological metagenomes</taxon>
    </lineage>
</organism>
<protein>
    <submittedName>
        <fullName evidence="1">Uncharacterized protein</fullName>
    </submittedName>
</protein>
<dbReference type="AlphaFoldDB" id="X0YVI4"/>